<dbReference type="Proteomes" id="UP001143463">
    <property type="component" value="Unassembled WGS sequence"/>
</dbReference>
<sequence length="379" mass="39705">MVAPCDQPPDMSTATLIDRFALRYAAGARALVGMLMALAAPFADPPAGPVVCGAVAVALFGWSVAYLYLMRTRPRTWVWIVDIAVMCALCLAQPLLVDPALLLRMLGWVSPVASVAVVALQWHVRPLPGALAAAAVCLAFVVGAALAPEVTVGQALAVGGIWTAVEVALSRLVRRLVERGGEVADERMARRFAAEREAELARARRAEQRAHWATVHDTAASTLLMVGLGGVDGREPWLRDQVARDVAALNGATTPAGCLQEVVRHAVEGARIPVDLRADGDLWLPQAAAGAVGGALAEALENVARHARTGTAQVGAVVDVGRVRVTVRDAGRGFDPARVPAGRVGLALSVTERMAGAGGRAVVRSAPGEGTEVRLEWPR</sequence>
<dbReference type="PANTHER" id="PTHR24421:SF61">
    <property type="entry name" value="OXYGEN SENSOR HISTIDINE KINASE NREB"/>
    <property type="match status" value="1"/>
</dbReference>
<dbReference type="GO" id="GO:0000160">
    <property type="term" value="P:phosphorelay signal transduction system"/>
    <property type="evidence" value="ECO:0007669"/>
    <property type="project" value="UniProtKB-KW"/>
</dbReference>
<feature type="transmembrane region" description="Helical" evidence="4">
    <location>
        <begin position="127"/>
        <end position="146"/>
    </location>
</feature>
<keyword evidence="7" id="KW-1185">Reference proteome</keyword>
<comment type="caution">
    <text evidence="6">The sequence shown here is derived from an EMBL/GenBank/DDBJ whole genome shotgun (WGS) entry which is preliminary data.</text>
</comment>
<dbReference type="EMBL" id="BSFQ01000043">
    <property type="protein sequence ID" value="GLL15221.1"/>
    <property type="molecule type" value="Genomic_DNA"/>
</dbReference>
<dbReference type="Gene3D" id="3.30.565.10">
    <property type="entry name" value="Histidine kinase-like ATPase, C-terminal domain"/>
    <property type="match status" value="1"/>
</dbReference>
<keyword evidence="2" id="KW-0418">Kinase</keyword>
<evidence type="ECO:0000256" key="4">
    <source>
        <dbReference type="SAM" id="Phobius"/>
    </source>
</evidence>
<evidence type="ECO:0000313" key="7">
    <source>
        <dbReference type="Proteomes" id="UP001143463"/>
    </source>
</evidence>
<gene>
    <name evidence="6" type="ORF">GCM10017577_63700</name>
</gene>
<dbReference type="CDD" id="cd16917">
    <property type="entry name" value="HATPase_UhpB-NarQ-NarX-like"/>
    <property type="match status" value="1"/>
</dbReference>
<dbReference type="InterPro" id="IPR036890">
    <property type="entry name" value="HATPase_C_sf"/>
</dbReference>
<keyword evidence="1" id="KW-0808">Transferase</keyword>
<feature type="transmembrane region" description="Helical" evidence="4">
    <location>
        <begin position="101"/>
        <end position="120"/>
    </location>
</feature>
<dbReference type="AlphaFoldDB" id="A0A9W6NZU4"/>
<keyword evidence="4" id="KW-1133">Transmembrane helix</keyword>
<proteinExistence type="predicted"/>
<evidence type="ECO:0000256" key="3">
    <source>
        <dbReference type="ARBA" id="ARBA00023012"/>
    </source>
</evidence>
<reference evidence="6" key="1">
    <citation type="journal article" date="2014" name="Int. J. Syst. Evol. Microbiol.">
        <title>Complete genome sequence of Corynebacterium casei LMG S-19264T (=DSM 44701T), isolated from a smear-ripened cheese.</title>
        <authorList>
            <consortium name="US DOE Joint Genome Institute (JGI-PGF)"/>
            <person name="Walter F."/>
            <person name="Albersmeier A."/>
            <person name="Kalinowski J."/>
            <person name="Ruckert C."/>
        </authorList>
    </citation>
    <scope>NUCLEOTIDE SEQUENCE</scope>
    <source>
        <strain evidence="6">VKM Ac-1069</strain>
    </source>
</reference>
<dbReference type="InterPro" id="IPR003594">
    <property type="entry name" value="HATPase_dom"/>
</dbReference>
<accession>A0A9W6NZU4</accession>
<evidence type="ECO:0000313" key="6">
    <source>
        <dbReference type="EMBL" id="GLL15221.1"/>
    </source>
</evidence>
<organism evidence="6 7">
    <name type="scientific">Pseudonocardia halophobica</name>
    <dbReference type="NCBI Taxonomy" id="29401"/>
    <lineage>
        <taxon>Bacteria</taxon>
        <taxon>Bacillati</taxon>
        <taxon>Actinomycetota</taxon>
        <taxon>Actinomycetes</taxon>
        <taxon>Pseudonocardiales</taxon>
        <taxon>Pseudonocardiaceae</taxon>
        <taxon>Pseudonocardia</taxon>
    </lineage>
</organism>
<dbReference type="GO" id="GO:0016301">
    <property type="term" value="F:kinase activity"/>
    <property type="evidence" value="ECO:0007669"/>
    <property type="project" value="UniProtKB-KW"/>
</dbReference>
<dbReference type="SUPFAM" id="SSF55874">
    <property type="entry name" value="ATPase domain of HSP90 chaperone/DNA topoisomerase II/histidine kinase"/>
    <property type="match status" value="1"/>
</dbReference>
<evidence type="ECO:0000256" key="1">
    <source>
        <dbReference type="ARBA" id="ARBA00022679"/>
    </source>
</evidence>
<evidence type="ECO:0000256" key="2">
    <source>
        <dbReference type="ARBA" id="ARBA00022777"/>
    </source>
</evidence>
<feature type="domain" description="Histidine kinase/HSP90-like ATPase" evidence="5">
    <location>
        <begin position="295"/>
        <end position="378"/>
    </location>
</feature>
<keyword evidence="4" id="KW-0812">Transmembrane</keyword>
<keyword evidence="3" id="KW-0902">Two-component regulatory system</keyword>
<evidence type="ECO:0000259" key="5">
    <source>
        <dbReference type="Pfam" id="PF02518"/>
    </source>
</evidence>
<dbReference type="PANTHER" id="PTHR24421">
    <property type="entry name" value="NITRATE/NITRITE SENSOR PROTEIN NARX-RELATED"/>
    <property type="match status" value="1"/>
</dbReference>
<keyword evidence="4" id="KW-0472">Membrane</keyword>
<reference evidence="6" key="2">
    <citation type="submission" date="2023-01" db="EMBL/GenBank/DDBJ databases">
        <authorList>
            <person name="Sun Q."/>
            <person name="Evtushenko L."/>
        </authorList>
    </citation>
    <scope>NUCLEOTIDE SEQUENCE</scope>
    <source>
        <strain evidence="6">VKM Ac-1069</strain>
    </source>
</reference>
<feature type="transmembrane region" description="Helical" evidence="4">
    <location>
        <begin position="76"/>
        <end position="95"/>
    </location>
</feature>
<feature type="transmembrane region" description="Helical" evidence="4">
    <location>
        <begin position="21"/>
        <end position="42"/>
    </location>
</feature>
<feature type="transmembrane region" description="Helical" evidence="4">
    <location>
        <begin position="48"/>
        <end position="69"/>
    </location>
</feature>
<protein>
    <recommendedName>
        <fullName evidence="5">Histidine kinase/HSP90-like ATPase domain-containing protein</fullName>
    </recommendedName>
</protein>
<dbReference type="Pfam" id="PF02518">
    <property type="entry name" value="HATPase_c"/>
    <property type="match status" value="1"/>
</dbReference>
<name>A0A9W6NZU4_9PSEU</name>
<dbReference type="InterPro" id="IPR050482">
    <property type="entry name" value="Sensor_HK_TwoCompSys"/>
</dbReference>